<dbReference type="Pfam" id="PF22752">
    <property type="entry name" value="DUF488-N3i"/>
    <property type="match status" value="1"/>
</dbReference>
<dbReference type="RefSeq" id="WP_091335308.1">
    <property type="nucleotide sequence ID" value="NZ_FNYC01000002.1"/>
</dbReference>
<accession>A0A1H6STA6</accession>
<dbReference type="PANTHER" id="PTHR36849">
    <property type="entry name" value="CYTOPLASMIC PROTEIN-RELATED"/>
    <property type="match status" value="1"/>
</dbReference>
<reference evidence="1 2" key="1">
    <citation type="submission" date="2016-10" db="EMBL/GenBank/DDBJ databases">
        <authorList>
            <person name="de Groot N.N."/>
        </authorList>
    </citation>
    <scope>NUCLEOTIDE SEQUENCE [LARGE SCALE GENOMIC DNA]</scope>
    <source>
        <strain evidence="1 2">DSM 26515</strain>
    </source>
</reference>
<evidence type="ECO:0000313" key="1">
    <source>
        <dbReference type="EMBL" id="SEI70116.1"/>
    </source>
</evidence>
<dbReference type="InterPro" id="IPR052552">
    <property type="entry name" value="YeaO-like"/>
</dbReference>
<keyword evidence="2" id="KW-1185">Reference proteome</keyword>
<protein>
    <submittedName>
        <fullName evidence="1">Uncharacterized conserved protein YeaO, DUF488 family</fullName>
    </submittedName>
</protein>
<organism evidence="1 2">
    <name type="scientific">Frateuria terrea</name>
    <dbReference type="NCBI Taxonomy" id="529704"/>
    <lineage>
        <taxon>Bacteria</taxon>
        <taxon>Pseudomonadati</taxon>
        <taxon>Pseudomonadota</taxon>
        <taxon>Gammaproteobacteria</taxon>
        <taxon>Lysobacterales</taxon>
        <taxon>Rhodanobacteraceae</taxon>
        <taxon>Frateuria</taxon>
    </lineage>
</organism>
<sequence>MSLAVKRVYDPPSSKDGYRVLVDRLWPRGLKKDAAALDLWVKDVGPSRELRQWFGHEPTRWEGFRHRYAGELDAVPESWQALAEKARRGHVTLLFGARDEEHNNAVALKAYLEGYLAVHCPH</sequence>
<dbReference type="EMBL" id="FNYC01000002">
    <property type="protein sequence ID" value="SEI70116.1"/>
    <property type="molecule type" value="Genomic_DNA"/>
</dbReference>
<dbReference type="OrthoDB" id="9790745at2"/>
<proteinExistence type="predicted"/>
<gene>
    <name evidence="1" type="ORF">SAMN04487997_1512</name>
</gene>
<name>A0A1H6STA6_9GAMM</name>
<dbReference type="Proteomes" id="UP000199420">
    <property type="component" value="Unassembled WGS sequence"/>
</dbReference>
<evidence type="ECO:0000313" key="2">
    <source>
        <dbReference type="Proteomes" id="UP000199420"/>
    </source>
</evidence>
<dbReference type="AlphaFoldDB" id="A0A1H6STA6"/>
<dbReference type="PANTHER" id="PTHR36849:SF1">
    <property type="entry name" value="CYTOPLASMIC PROTEIN"/>
    <property type="match status" value="1"/>
</dbReference>